<dbReference type="KEGG" id="medw:NCTC10132_01123"/>
<accession>A0A3B0PT19</accession>
<organism evidence="1 2">
    <name type="scientific">Mycoplasmopsis edwardii</name>
    <dbReference type="NCBI Taxonomy" id="53558"/>
    <lineage>
        <taxon>Bacteria</taxon>
        <taxon>Bacillati</taxon>
        <taxon>Mycoplasmatota</taxon>
        <taxon>Mycoplasmoidales</taxon>
        <taxon>Metamycoplasmataceae</taxon>
        <taxon>Mycoplasmopsis</taxon>
    </lineage>
</organism>
<protein>
    <submittedName>
        <fullName evidence="1">Sugar ABC transporter ATP-binding protein MGLA</fullName>
    </submittedName>
</protein>
<dbReference type="EMBL" id="LS991951">
    <property type="protein sequence ID" value="SYV97755.1"/>
    <property type="molecule type" value="Genomic_DNA"/>
</dbReference>
<reference evidence="2" key="1">
    <citation type="submission" date="2018-06" db="EMBL/GenBank/DDBJ databases">
        <authorList>
            <consortium name="Pathogen Informatics"/>
        </authorList>
    </citation>
    <scope>NUCLEOTIDE SEQUENCE [LARGE SCALE GENOMIC DNA]</scope>
    <source>
        <strain evidence="2">NCTC10132</strain>
    </source>
</reference>
<dbReference type="Proteomes" id="UP000257559">
    <property type="component" value="Chromosome"/>
</dbReference>
<proteinExistence type="predicted"/>
<feature type="non-terminal residue" evidence="1">
    <location>
        <position position="73"/>
    </location>
</feature>
<dbReference type="GO" id="GO:0005524">
    <property type="term" value="F:ATP binding"/>
    <property type="evidence" value="ECO:0007669"/>
    <property type="project" value="UniProtKB-KW"/>
</dbReference>
<gene>
    <name evidence="1" type="ORF">NCTC10132_01123</name>
</gene>
<evidence type="ECO:0000313" key="1">
    <source>
        <dbReference type="EMBL" id="SYV97755.1"/>
    </source>
</evidence>
<evidence type="ECO:0000313" key="2">
    <source>
        <dbReference type="Proteomes" id="UP000257559"/>
    </source>
</evidence>
<sequence length="73" mass="8716">MIIAVVAALCYFYLFEKEISKHLKNQDKFVELENLNVYEISKLGLSFIPSDRHKHGLVLDYNIKYNTILRRLW</sequence>
<keyword evidence="1" id="KW-0547">Nucleotide-binding</keyword>
<dbReference type="AlphaFoldDB" id="A0A3B0PT19"/>
<keyword evidence="1" id="KW-0067">ATP-binding</keyword>
<keyword evidence="2" id="KW-1185">Reference proteome</keyword>
<name>A0A3B0PT19_9BACT</name>